<organism evidence="1">
    <name type="scientific">Anguilla anguilla</name>
    <name type="common">European freshwater eel</name>
    <name type="synonym">Muraena anguilla</name>
    <dbReference type="NCBI Taxonomy" id="7936"/>
    <lineage>
        <taxon>Eukaryota</taxon>
        <taxon>Metazoa</taxon>
        <taxon>Chordata</taxon>
        <taxon>Craniata</taxon>
        <taxon>Vertebrata</taxon>
        <taxon>Euteleostomi</taxon>
        <taxon>Actinopterygii</taxon>
        <taxon>Neopterygii</taxon>
        <taxon>Teleostei</taxon>
        <taxon>Anguilliformes</taxon>
        <taxon>Anguillidae</taxon>
        <taxon>Anguilla</taxon>
    </lineage>
</organism>
<protein>
    <submittedName>
        <fullName evidence="1">Uncharacterized protein</fullName>
    </submittedName>
</protein>
<accession>A0A0E9WMK9</accession>
<proteinExistence type="predicted"/>
<dbReference type="EMBL" id="GBXM01016980">
    <property type="protein sequence ID" value="JAH91597.1"/>
    <property type="molecule type" value="Transcribed_RNA"/>
</dbReference>
<reference evidence="1" key="2">
    <citation type="journal article" date="2015" name="Fish Shellfish Immunol.">
        <title>Early steps in the European eel (Anguilla anguilla)-Vibrio vulnificus interaction in the gills: Role of the RtxA13 toxin.</title>
        <authorList>
            <person name="Callol A."/>
            <person name="Pajuelo D."/>
            <person name="Ebbesson L."/>
            <person name="Teles M."/>
            <person name="MacKenzie S."/>
            <person name="Amaro C."/>
        </authorList>
    </citation>
    <scope>NUCLEOTIDE SEQUENCE</scope>
</reference>
<reference evidence="1" key="1">
    <citation type="submission" date="2014-11" db="EMBL/GenBank/DDBJ databases">
        <authorList>
            <person name="Amaro Gonzalez C."/>
        </authorList>
    </citation>
    <scope>NUCLEOTIDE SEQUENCE</scope>
</reference>
<evidence type="ECO:0000313" key="1">
    <source>
        <dbReference type="EMBL" id="JAH91597.1"/>
    </source>
</evidence>
<name>A0A0E9WMK9_ANGAN</name>
<sequence>MSLNLLTSVKRVLMNLHFNKPRNSSALSSRTLYMTSYTSSLSSQGVYYSCSYIRRDN</sequence>
<dbReference type="AlphaFoldDB" id="A0A0E9WMK9"/>